<keyword evidence="5" id="KW-0808">Transferase</keyword>
<dbReference type="CDD" id="cd00957">
    <property type="entry name" value="Transaldolase_TalAB"/>
    <property type="match status" value="1"/>
</dbReference>
<evidence type="ECO:0000256" key="5">
    <source>
        <dbReference type="ARBA" id="ARBA00022679"/>
    </source>
</evidence>
<dbReference type="EC" id="2.2.1.2" evidence="4"/>
<dbReference type="PROSITE" id="PS01054">
    <property type="entry name" value="TRANSALDOLASE_1"/>
    <property type="match status" value="1"/>
</dbReference>
<dbReference type="NCBIfam" id="TIGR00874">
    <property type="entry name" value="talAB"/>
    <property type="match status" value="1"/>
</dbReference>
<sequence>MEAFVQGVSVHGVVQARSSFACSTQQRSAVFAAKSASASSRCVANGVTGLRATSELDQLKEMTVIVADTGDIDSIKKYKPTDATTNPSLIYAASQMPQYKSIVDSAVQYGVENSPNGASVSEVVELVRDKLSALFGAEISKIVPGYVSIEVDARLSFDYEASVAKAYRILKLAEESGLPRERVLIKLATTWEGCRVAECLQKDGINCNMTLLFSIAQAVAAADAGAKLISPFVGRILDWYKKARGVDSIPASEDPGVLSVRQIHEYYKCFGYDTIVMGASFRSKDEVLELAGCDRLTIAPKLLQELKEGTSTVVRKLGPPETCQAEKIEMDEPTYRWMMNEDPMATEKLAEGIRNFAKDTDLLDGQLAILVKEKLGAAVV</sequence>
<organism evidence="8">
    <name type="scientific">Timspurckia oligopyrenoides</name>
    <dbReference type="NCBI Taxonomy" id="708627"/>
    <lineage>
        <taxon>Eukaryota</taxon>
        <taxon>Rhodophyta</taxon>
        <taxon>Bangiophyceae</taxon>
        <taxon>Porphyridiales</taxon>
        <taxon>Porphyridiaceae</taxon>
        <taxon>Timspurckia</taxon>
    </lineage>
</organism>
<accession>A0A7S1EPR1</accession>
<evidence type="ECO:0000256" key="6">
    <source>
        <dbReference type="ARBA" id="ARBA00023126"/>
    </source>
</evidence>
<comment type="function">
    <text evidence="1">Transaldolase is important for the balance of metabolites in the pentose-phosphate pathway.</text>
</comment>
<dbReference type="GO" id="GO:0004801">
    <property type="term" value="F:transaldolase activity"/>
    <property type="evidence" value="ECO:0007669"/>
    <property type="project" value="UniProtKB-EC"/>
</dbReference>
<evidence type="ECO:0000256" key="7">
    <source>
        <dbReference type="ARBA" id="ARBA00023270"/>
    </source>
</evidence>
<dbReference type="Gene3D" id="3.20.20.70">
    <property type="entry name" value="Aldolase class I"/>
    <property type="match status" value="1"/>
</dbReference>
<dbReference type="InterPro" id="IPR018225">
    <property type="entry name" value="Transaldolase_AS"/>
</dbReference>
<dbReference type="UniPathway" id="UPA00115">
    <property type="reaction ID" value="UER00414"/>
</dbReference>
<name>A0A7S1EPR1_9RHOD</name>
<dbReference type="AlphaFoldDB" id="A0A7S1EPR1"/>
<gene>
    <name evidence="8" type="ORF">TOLI1172_LOCUS419</name>
</gene>
<comment type="similarity">
    <text evidence="3">Belongs to the transaldolase family. Type 1 subfamily.</text>
</comment>
<dbReference type="InterPro" id="IPR004730">
    <property type="entry name" value="Transaldolase_1"/>
</dbReference>
<reference evidence="8" key="1">
    <citation type="submission" date="2021-01" db="EMBL/GenBank/DDBJ databases">
        <authorList>
            <person name="Corre E."/>
            <person name="Pelletier E."/>
            <person name="Niang G."/>
            <person name="Scheremetjew M."/>
            <person name="Finn R."/>
            <person name="Kale V."/>
            <person name="Holt S."/>
            <person name="Cochrane G."/>
            <person name="Meng A."/>
            <person name="Brown T."/>
            <person name="Cohen L."/>
        </authorList>
    </citation>
    <scope>NUCLEOTIDE SEQUENCE</scope>
    <source>
        <strain evidence="8">CCMP3278</strain>
    </source>
</reference>
<proteinExistence type="inferred from homology"/>
<evidence type="ECO:0000313" key="8">
    <source>
        <dbReference type="EMBL" id="CAD8816031.1"/>
    </source>
</evidence>
<dbReference type="FunFam" id="3.20.20.70:FF:000131">
    <property type="entry name" value="Transaldolase"/>
    <property type="match status" value="1"/>
</dbReference>
<keyword evidence="6" id="KW-0570">Pentose shunt</keyword>
<dbReference type="InterPro" id="IPR013785">
    <property type="entry name" value="Aldolase_TIM"/>
</dbReference>
<dbReference type="InterPro" id="IPR001585">
    <property type="entry name" value="TAL/FSA"/>
</dbReference>
<dbReference type="EMBL" id="HBFP01000565">
    <property type="protein sequence ID" value="CAD8816031.1"/>
    <property type="molecule type" value="Transcribed_RNA"/>
</dbReference>
<dbReference type="HAMAP" id="MF_00492">
    <property type="entry name" value="Transaldolase_1"/>
    <property type="match status" value="1"/>
</dbReference>
<evidence type="ECO:0000256" key="1">
    <source>
        <dbReference type="ARBA" id="ARBA00003518"/>
    </source>
</evidence>
<protein>
    <recommendedName>
        <fullName evidence="4">transaldolase</fullName>
        <ecNumber evidence="4">2.2.1.2</ecNumber>
    </recommendedName>
</protein>
<dbReference type="PANTHER" id="PTHR10683">
    <property type="entry name" value="TRANSALDOLASE"/>
    <property type="match status" value="1"/>
</dbReference>
<dbReference type="PANTHER" id="PTHR10683:SF18">
    <property type="entry name" value="TRANSALDOLASE"/>
    <property type="match status" value="1"/>
</dbReference>
<dbReference type="SUPFAM" id="SSF51569">
    <property type="entry name" value="Aldolase"/>
    <property type="match status" value="1"/>
</dbReference>
<dbReference type="Pfam" id="PF00923">
    <property type="entry name" value="TAL_FSA"/>
    <property type="match status" value="1"/>
</dbReference>
<comment type="pathway">
    <text evidence="2">Carbohydrate degradation; pentose phosphate pathway; D-glyceraldehyde 3-phosphate and beta-D-fructose 6-phosphate from D-ribose 5-phosphate and D-xylulose 5-phosphate (non-oxidative stage): step 2/3.</text>
</comment>
<dbReference type="GO" id="GO:0005737">
    <property type="term" value="C:cytoplasm"/>
    <property type="evidence" value="ECO:0007669"/>
    <property type="project" value="InterPro"/>
</dbReference>
<evidence type="ECO:0000256" key="3">
    <source>
        <dbReference type="ARBA" id="ARBA00008012"/>
    </source>
</evidence>
<evidence type="ECO:0000256" key="4">
    <source>
        <dbReference type="ARBA" id="ARBA00013151"/>
    </source>
</evidence>
<dbReference type="GO" id="GO:0006098">
    <property type="term" value="P:pentose-phosphate shunt"/>
    <property type="evidence" value="ECO:0007669"/>
    <property type="project" value="UniProtKB-UniPathway"/>
</dbReference>
<evidence type="ECO:0000256" key="2">
    <source>
        <dbReference type="ARBA" id="ARBA00004857"/>
    </source>
</evidence>
<keyword evidence="7" id="KW-0704">Schiff base</keyword>
<dbReference type="GO" id="GO:0005975">
    <property type="term" value="P:carbohydrate metabolic process"/>
    <property type="evidence" value="ECO:0007669"/>
    <property type="project" value="InterPro"/>
</dbReference>